<dbReference type="EMBL" id="JACLAG010000001">
    <property type="protein sequence ID" value="MBC2618628.1"/>
    <property type="molecule type" value="Genomic_DNA"/>
</dbReference>
<dbReference type="AlphaFoldDB" id="A0A7X1BMY8"/>
<feature type="transmembrane region" description="Helical" evidence="1">
    <location>
        <begin position="184"/>
        <end position="204"/>
    </location>
</feature>
<evidence type="ECO:0000313" key="2">
    <source>
        <dbReference type="EMBL" id="MBC2618628.1"/>
    </source>
</evidence>
<name>A0A7X1BMY8_9ENTR</name>
<comment type="caution">
    <text evidence="2">The sequence shown here is derived from an EMBL/GenBank/DDBJ whole genome shotgun (WGS) entry which is preliminary data.</text>
</comment>
<accession>A0A7X1BMY8</accession>
<protein>
    <submittedName>
        <fullName evidence="2">Uncharacterized protein</fullName>
    </submittedName>
</protein>
<keyword evidence="1" id="KW-1133">Transmembrane helix</keyword>
<sequence>MNVIDIVKDSWLFDEHFKGITGPLIVAISFWSVKSIRRLFFPFFWIFRNNLSSGFLKLSVDDKIDALKIIGEYKESDKEYNVLIKELKLKQYGLFYPLPILQVLFSYIHDNNIRMNSTGFLSFLDCNQIFDYDRHTMPIHSSKKIILHLIAYAVFMAFLIYYIFGVFELIGSLYHAPKNLINTMTLLSMLVIVIIIFRIIYIILENSVSFIWAINFSKKLREYSFSMKREKLLEKYRVTPKYSDRSS</sequence>
<keyword evidence="1" id="KW-0812">Transmembrane</keyword>
<dbReference type="Proteomes" id="UP000548504">
    <property type="component" value="Unassembled WGS sequence"/>
</dbReference>
<keyword evidence="1" id="KW-0472">Membrane</keyword>
<organism evidence="2 3">
    <name type="scientific">Citrobacter cronae</name>
    <dbReference type="NCBI Taxonomy" id="1748967"/>
    <lineage>
        <taxon>Bacteria</taxon>
        <taxon>Pseudomonadati</taxon>
        <taxon>Pseudomonadota</taxon>
        <taxon>Gammaproteobacteria</taxon>
        <taxon>Enterobacterales</taxon>
        <taxon>Enterobacteriaceae</taxon>
        <taxon>Citrobacter</taxon>
        <taxon>Citrobacter freundii complex</taxon>
    </lineage>
</organism>
<reference evidence="2 3" key="1">
    <citation type="submission" date="2020-08" db="EMBL/GenBank/DDBJ databases">
        <title>Emergence and comparative genomics analysis of Citrobacter in Fennec fox imported from North Africa to China.</title>
        <authorList>
            <person name="Zheng B."/>
        </authorList>
    </citation>
    <scope>NUCLEOTIDE SEQUENCE [LARGE SCALE GENOMIC DNA]</scope>
    <source>
        <strain evidence="2 3">FF141</strain>
    </source>
</reference>
<gene>
    <name evidence="2" type="ORF">H7I73_03120</name>
</gene>
<proteinExistence type="predicted"/>
<feature type="transmembrane region" description="Helical" evidence="1">
    <location>
        <begin position="145"/>
        <end position="164"/>
    </location>
</feature>
<evidence type="ECO:0000256" key="1">
    <source>
        <dbReference type="SAM" id="Phobius"/>
    </source>
</evidence>
<evidence type="ECO:0000313" key="3">
    <source>
        <dbReference type="Proteomes" id="UP000548504"/>
    </source>
</evidence>
<dbReference type="RefSeq" id="WP_185655603.1">
    <property type="nucleotide sequence ID" value="NZ_JACLAG010000001.1"/>
</dbReference>